<evidence type="ECO:0000313" key="2">
    <source>
        <dbReference type="EMBL" id="GAV93186.1"/>
    </source>
</evidence>
<proteinExistence type="predicted"/>
<feature type="region of interest" description="Disordered" evidence="1">
    <location>
        <begin position="171"/>
        <end position="198"/>
    </location>
</feature>
<reference evidence="2" key="1">
    <citation type="submission" date="2017-01" db="EMBL/GenBank/DDBJ databases">
        <title>Draft genome sequence of uncultured bacilliform virus purified from snow crab.</title>
        <authorList>
            <person name="Takano T."/>
        </authorList>
    </citation>
    <scope>NUCLEOTIDE SEQUENCE</scope>
    <source>
        <strain evidence="2">Isolate_1</strain>
    </source>
</reference>
<accession>A0A1Q3DKW1</accession>
<organism evidence="2">
    <name type="scientific">Chionoecetes opilio bacilliform virus</name>
    <dbReference type="NCBI Taxonomy" id="1825681"/>
    <lineage>
        <taxon>Viruses</taxon>
        <taxon>Viruses incertae sedis</taxon>
        <taxon>Naldaviricetes</taxon>
        <taxon>Nimaviridae</taxon>
    </lineage>
</organism>
<name>A0A1Q3DKW1_9VIRU</name>
<protein>
    <submittedName>
        <fullName evidence="2">Uncharacterized protein</fullName>
    </submittedName>
</protein>
<dbReference type="EMBL" id="BDLS01000002">
    <property type="protein sequence ID" value="GAV93186.1"/>
    <property type="molecule type" value="Genomic_DNA"/>
</dbReference>
<comment type="caution">
    <text evidence="2">The sequence shown here is derived from an EMBL/GenBank/DDBJ whole genome shotgun (WGS) entry which is preliminary data.</text>
</comment>
<gene>
    <name evidence="2" type="ORF">SCV_063</name>
</gene>
<sequence length="256" mass="29563">MPEIGLCADSTWCNGMSSVRDRRESISIKDTDWIEKYNMFSYDYGMKNAPQVLEHNNTITLTRKKNAQDAMEFAFYVDNSDKEYVLMCIYSVSEKRVIFDRYAVAASEFRELKRRKENDVSFLLTKNKSEDTYTDEKTLEGNFDVVKKDGEFAAFIIMVTKMLPPVTPRSLRAQTDSCGKGQHQGSKGKGHHVNLHQGSKTNTSFKSIELEYKDAAIYFYNVILLLTEEGDDELEDITNAQVRYDKLQNHPEFYVK</sequence>
<evidence type="ECO:0000256" key="1">
    <source>
        <dbReference type="SAM" id="MobiDB-lite"/>
    </source>
</evidence>